<feature type="domain" description="NarG-like" evidence="11">
    <location>
        <begin position="86"/>
        <end position="255"/>
    </location>
</feature>
<dbReference type="Gene3D" id="1.20.950.20">
    <property type="entry name" value="Transmembrane di-heme cytochromes, Chain C"/>
    <property type="match status" value="1"/>
</dbReference>
<keyword evidence="8 10" id="KW-0472">Membrane</keyword>
<accession>Q3IBM1</accession>
<evidence type="ECO:0000256" key="1">
    <source>
        <dbReference type="ARBA" id="ARBA00004651"/>
    </source>
</evidence>
<feature type="transmembrane region" description="Helical" evidence="10">
    <location>
        <begin position="101"/>
        <end position="124"/>
    </location>
</feature>
<sequence>MSELQLLMYVAYAFLFIGTGYRAYKMANMPVHLRWDLYPIPHEKGKGHYGGSYFEEVDWWTKPAEVSLRSELKEMGKEILFIQSMYHNNRSLWMFSFPFHFGLYLSIVFVLLIFFGAFLGLVGWSVSPEGNALAKAVYYATIPLGIIGPALGALGVFGLLVSRMTRTELQRTSVRTDYFNLVLLLAVFVSGLIVWATQDTSYAHTRAFIASLISFKPAASVSSGFTTHMILAAAFLIYMPFTHMTHFVGKYFTYHKVRWEDERNVRGSELEKRITQALGYELTWSAPHIKTGGTWAEAATEPATEAATEESRKSE</sequence>
<keyword evidence="2" id="KW-0813">Transport</keyword>
<dbReference type="InterPro" id="IPR051936">
    <property type="entry name" value="Heme-iron_electron_transfer"/>
</dbReference>
<evidence type="ECO:0000256" key="3">
    <source>
        <dbReference type="ARBA" id="ARBA00022475"/>
    </source>
</evidence>
<dbReference type="GO" id="GO:0008940">
    <property type="term" value="F:nitrate reductase activity"/>
    <property type="evidence" value="ECO:0007669"/>
    <property type="project" value="TreeGrafter"/>
</dbReference>
<dbReference type="EMBL" id="CT025835">
    <property type="protein sequence ID" value="CAJ31183.1"/>
    <property type="molecule type" value="Genomic_DNA"/>
</dbReference>
<dbReference type="Pfam" id="PF02665">
    <property type="entry name" value="Nitrate_red_gam"/>
    <property type="match status" value="1"/>
</dbReference>
<dbReference type="InterPro" id="IPR036197">
    <property type="entry name" value="NarG-like_sf"/>
</dbReference>
<feature type="transmembrane region" description="Helical" evidence="10">
    <location>
        <begin position="218"/>
        <end position="241"/>
    </location>
</feature>
<evidence type="ECO:0000256" key="8">
    <source>
        <dbReference type="ARBA" id="ARBA00023136"/>
    </source>
</evidence>
<feature type="transmembrane region" description="Helical" evidence="10">
    <location>
        <begin position="6"/>
        <end position="24"/>
    </location>
</feature>
<name>Q3IBM1_9BACT</name>
<dbReference type="PANTHER" id="PTHR30598">
    <property type="entry name" value="NITRATE REDUCTASE PRIVATE CHAPERONE, REDOX ENZYME MATURATION PROTEIN REMP FAMILY"/>
    <property type="match status" value="1"/>
</dbReference>
<keyword evidence="3" id="KW-1003">Cell membrane</keyword>
<dbReference type="GO" id="GO:0019645">
    <property type="term" value="P:anaerobic electron transport chain"/>
    <property type="evidence" value="ECO:0007669"/>
    <property type="project" value="TreeGrafter"/>
</dbReference>
<evidence type="ECO:0000256" key="6">
    <source>
        <dbReference type="ARBA" id="ARBA00022989"/>
    </source>
</evidence>
<dbReference type="GO" id="GO:0009055">
    <property type="term" value="F:electron transfer activity"/>
    <property type="evidence" value="ECO:0007669"/>
    <property type="project" value="TreeGrafter"/>
</dbReference>
<dbReference type="SUPFAM" id="SSF103501">
    <property type="entry name" value="Respiratory nitrate reductase 1 gamma chain"/>
    <property type="match status" value="1"/>
</dbReference>
<dbReference type="GO" id="GO:0005886">
    <property type="term" value="C:plasma membrane"/>
    <property type="evidence" value="ECO:0007669"/>
    <property type="project" value="UniProtKB-SubCell"/>
</dbReference>
<evidence type="ECO:0000256" key="7">
    <source>
        <dbReference type="ARBA" id="ARBA00023002"/>
    </source>
</evidence>
<dbReference type="GO" id="GO:0020037">
    <property type="term" value="F:heme binding"/>
    <property type="evidence" value="ECO:0007669"/>
    <property type="project" value="TreeGrafter"/>
</dbReference>
<evidence type="ECO:0000259" key="11">
    <source>
        <dbReference type="Pfam" id="PF02665"/>
    </source>
</evidence>
<feature type="region of interest" description="Disordered" evidence="9">
    <location>
        <begin position="295"/>
        <end position="315"/>
    </location>
</feature>
<evidence type="ECO:0000256" key="2">
    <source>
        <dbReference type="ARBA" id="ARBA00022448"/>
    </source>
</evidence>
<keyword evidence="6 10" id="KW-1133">Transmembrane helix</keyword>
<evidence type="ECO:0000256" key="5">
    <source>
        <dbReference type="ARBA" id="ARBA00022982"/>
    </source>
</evidence>
<feature type="transmembrane region" description="Helical" evidence="10">
    <location>
        <begin position="178"/>
        <end position="198"/>
    </location>
</feature>
<feature type="compositionally biased region" description="Low complexity" evidence="9">
    <location>
        <begin position="295"/>
        <end position="306"/>
    </location>
</feature>
<protein>
    <submittedName>
        <fullName evidence="12">Protein involved in electron ransfer</fullName>
    </submittedName>
</protein>
<evidence type="ECO:0000256" key="4">
    <source>
        <dbReference type="ARBA" id="ARBA00022692"/>
    </source>
</evidence>
<dbReference type="PANTHER" id="PTHR30598:SF3">
    <property type="entry name" value="RESPIRATORY NITRATE REDUCTASE 1 GAMMA CHAIN"/>
    <property type="match status" value="1"/>
</dbReference>
<gene>
    <name evidence="12" type="ORF">39f70026</name>
</gene>
<evidence type="ECO:0000313" key="12">
    <source>
        <dbReference type="EMBL" id="CAJ31183.1"/>
    </source>
</evidence>
<proteinExistence type="predicted"/>
<comment type="subcellular location">
    <subcellularLocation>
        <location evidence="1">Cell membrane</location>
        <topology evidence="1">Multi-pass membrane protein</topology>
    </subcellularLocation>
</comment>
<dbReference type="AlphaFoldDB" id="Q3IBM1"/>
<evidence type="ECO:0000256" key="10">
    <source>
        <dbReference type="SAM" id="Phobius"/>
    </source>
</evidence>
<organism evidence="12">
    <name type="scientific">uncultured sulfate-reducing bacterium</name>
    <dbReference type="NCBI Taxonomy" id="153939"/>
    <lineage>
        <taxon>Bacteria</taxon>
        <taxon>environmental samples</taxon>
    </lineage>
</organism>
<evidence type="ECO:0000256" key="9">
    <source>
        <dbReference type="SAM" id="MobiDB-lite"/>
    </source>
</evidence>
<feature type="transmembrane region" description="Helical" evidence="10">
    <location>
        <begin position="136"/>
        <end position="157"/>
    </location>
</feature>
<keyword evidence="7" id="KW-0560">Oxidoreductase</keyword>
<reference evidence="12" key="1">
    <citation type="journal article" date="2005" name="J. Bacteriol.">
        <title>Clustered genes related to sulfate respiration in uncultured prokaryotes support the theory of their concomitant horizontal transfer.</title>
        <authorList>
            <person name="Mussmann M."/>
            <person name="Richter M."/>
            <person name="Lombardot T."/>
            <person name="Meyerdierks A."/>
            <person name="Kuever J."/>
            <person name="Kube M."/>
            <person name="Glockner F.O."/>
            <person name="Amann R."/>
        </authorList>
    </citation>
    <scope>NUCLEOTIDE SEQUENCE</scope>
</reference>
<keyword evidence="5" id="KW-0249">Electron transport</keyword>
<dbReference type="InterPro" id="IPR023234">
    <property type="entry name" value="NarG-like_domain"/>
</dbReference>
<keyword evidence="4 10" id="KW-0812">Transmembrane</keyword>